<evidence type="ECO:0000259" key="2">
    <source>
        <dbReference type="SMART" id="SM00278"/>
    </source>
</evidence>
<feature type="domain" description="Helix-hairpin-helix DNA-binding motif class 1" evidence="2">
    <location>
        <begin position="91"/>
        <end position="110"/>
    </location>
</feature>
<protein>
    <recommendedName>
        <fullName evidence="2">Helix-hairpin-helix DNA-binding motif class 1 domain-containing protein</fullName>
    </recommendedName>
</protein>
<evidence type="ECO:0000256" key="1">
    <source>
        <dbReference type="SAM" id="MobiDB-lite"/>
    </source>
</evidence>
<name>A0A356LHR5_9BURK</name>
<dbReference type="Gene3D" id="1.10.150.320">
    <property type="entry name" value="Photosystem II 12 kDa extrinsic protein"/>
    <property type="match status" value="1"/>
</dbReference>
<dbReference type="SUPFAM" id="SSF47781">
    <property type="entry name" value="RuvA domain 2-like"/>
    <property type="match status" value="1"/>
</dbReference>
<dbReference type="PANTHER" id="PTHR21180:SF32">
    <property type="entry name" value="ENDONUCLEASE_EXONUCLEASE_PHOSPHATASE FAMILY DOMAIN-CONTAINING PROTEIN 1"/>
    <property type="match status" value="1"/>
</dbReference>
<proteinExistence type="predicted"/>
<evidence type="ECO:0000313" key="4">
    <source>
        <dbReference type="Proteomes" id="UP000264036"/>
    </source>
</evidence>
<gene>
    <name evidence="3" type="ORF">DD666_13675</name>
</gene>
<evidence type="ECO:0000313" key="3">
    <source>
        <dbReference type="EMBL" id="HBP30454.1"/>
    </source>
</evidence>
<accession>A0A356LHR5</accession>
<feature type="domain" description="Helix-hairpin-helix DNA-binding motif class 1" evidence="2">
    <location>
        <begin position="61"/>
        <end position="80"/>
    </location>
</feature>
<organism evidence="3 4">
    <name type="scientific">Advenella kashmirensis</name>
    <dbReference type="NCBI Taxonomy" id="310575"/>
    <lineage>
        <taxon>Bacteria</taxon>
        <taxon>Pseudomonadati</taxon>
        <taxon>Pseudomonadota</taxon>
        <taxon>Betaproteobacteria</taxon>
        <taxon>Burkholderiales</taxon>
        <taxon>Alcaligenaceae</taxon>
    </lineage>
</organism>
<dbReference type="InterPro" id="IPR003583">
    <property type="entry name" value="Hlx-hairpin-Hlx_DNA-bd_motif"/>
</dbReference>
<dbReference type="InterPro" id="IPR010994">
    <property type="entry name" value="RuvA_2-like"/>
</dbReference>
<comment type="caution">
    <text evidence="3">The sequence shown here is derived from an EMBL/GenBank/DDBJ whole genome shotgun (WGS) entry which is preliminary data.</text>
</comment>
<reference evidence="3 4" key="1">
    <citation type="journal article" date="2018" name="Nat. Biotechnol.">
        <title>A standardized bacterial taxonomy based on genome phylogeny substantially revises the tree of life.</title>
        <authorList>
            <person name="Parks D.H."/>
            <person name="Chuvochina M."/>
            <person name="Waite D.W."/>
            <person name="Rinke C."/>
            <person name="Skarshewski A."/>
            <person name="Chaumeil P.A."/>
            <person name="Hugenholtz P."/>
        </authorList>
    </citation>
    <scope>NUCLEOTIDE SEQUENCE [LARGE SCALE GENOMIC DNA]</scope>
    <source>
        <strain evidence="3">UBA10707</strain>
    </source>
</reference>
<dbReference type="Pfam" id="PF12836">
    <property type="entry name" value="HHH_3"/>
    <property type="match status" value="1"/>
</dbReference>
<dbReference type="SMART" id="SM00278">
    <property type="entry name" value="HhH1"/>
    <property type="match status" value="2"/>
</dbReference>
<dbReference type="InterPro" id="IPR051675">
    <property type="entry name" value="Endo/Exo/Phosphatase_dom_1"/>
</dbReference>
<dbReference type="GO" id="GO:0006281">
    <property type="term" value="P:DNA repair"/>
    <property type="evidence" value="ECO:0007669"/>
    <property type="project" value="InterPro"/>
</dbReference>
<dbReference type="EMBL" id="DOEK01000029">
    <property type="protein sequence ID" value="HBP30454.1"/>
    <property type="molecule type" value="Genomic_DNA"/>
</dbReference>
<dbReference type="Proteomes" id="UP000264036">
    <property type="component" value="Unassembled WGS sequence"/>
</dbReference>
<sequence>MFVLQKRRYGTLQTAFFTVLRLVLHMPFVRCRRSRAWLFCFFLVLGSSSVNALDLNQATRAQLRAIKGVGDKLADRILAAREQGRFVSMEDLAARVAGVGPKKLQKLREQGVRTGSVAGRSVHQPASARSRSSRPASPDHSTSVRPHVAASNETSNDLKHAGNLAGRSLPTMPMLIRPRPRAASEPAGLQKGPAGTEAQGKTH</sequence>
<dbReference type="AlphaFoldDB" id="A0A356LHR5"/>
<dbReference type="GO" id="GO:0003677">
    <property type="term" value="F:DNA binding"/>
    <property type="evidence" value="ECO:0007669"/>
    <property type="project" value="InterPro"/>
</dbReference>
<feature type="compositionally biased region" description="Low complexity" evidence="1">
    <location>
        <begin position="125"/>
        <end position="138"/>
    </location>
</feature>
<dbReference type="PANTHER" id="PTHR21180">
    <property type="entry name" value="ENDONUCLEASE/EXONUCLEASE/PHOSPHATASE FAMILY DOMAIN-CONTAINING PROTEIN 1"/>
    <property type="match status" value="1"/>
</dbReference>
<feature type="region of interest" description="Disordered" evidence="1">
    <location>
        <begin position="105"/>
        <end position="203"/>
    </location>
</feature>